<dbReference type="PANTHER" id="PTHR43798">
    <property type="entry name" value="MONOACYLGLYCEROL LIPASE"/>
    <property type="match status" value="1"/>
</dbReference>
<reference evidence="2" key="1">
    <citation type="submission" date="2005-08" db="EMBL/GenBank/DDBJ databases">
        <title>Complete sequence of Chlorobium chlorochromatii CaD3.</title>
        <authorList>
            <person name="Copeland A."/>
            <person name="Lucas S."/>
            <person name="Lapidus A."/>
            <person name="Barry K."/>
            <person name="Detter J.C."/>
            <person name="Glavina T."/>
            <person name="Hammon N."/>
            <person name="Israni S."/>
            <person name="Pitluck S."/>
            <person name="Bryant D."/>
            <person name="Schmutz J."/>
            <person name="Larimer F."/>
            <person name="Land M."/>
            <person name="Kyrpides N."/>
            <person name="Ivanova N."/>
            <person name="Richardson P."/>
        </authorList>
    </citation>
    <scope>NUCLEOTIDE SEQUENCE [LARGE SCALE GENOMIC DNA]</scope>
    <source>
        <strain evidence="2">CaD3</strain>
    </source>
</reference>
<feature type="domain" description="AB hydrolase-1" evidence="1">
    <location>
        <begin position="29"/>
        <end position="278"/>
    </location>
</feature>
<protein>
    <submittedName>
        <fullName evidence="2">Proline iminopeptidase, putative</fullName>
    </submittedName>
</protein>
<dbReference type="InterPro" id="IPR029058">
    <property type="entry name" value="AB_hydrolase_fold"/>
</dbReference>
<dbReference type="KEGG" id="cch:Cag_0591"/>
<name>Q3AT11_CHLCH</name>
<dbReference type="SUPFAM" id="SSF53474">
    <property type="entry name" value="alpha/beta-Hydrolases"/>
    <property type="match status" value="1"/>
</dbReference>
<dbReference type="ESTHER" id="chlch-q3at11">
    <property type="family name" value="6_AlphaBeta_hydrolase"/>
</dbReference>
<organism evidence="2">
    <name type="scientific">Chlorobium chlorochromatii (strain CaD3)</name>
    <dbReference type="NCBI Taxonomy" id="340177"/>
    <lineage>
        <taxon>Bacteria</taxon>
        <taxon>Pseudomonadati</taxon>
        <taxon>Chlorobiota</taxon>
        <taxon>Chlorobiia</taxon>
        <taxon>Chlorobiales</taxon>
        <taxon>Chlorobiaceae</taxon>
        <taxon>Chlorobium/Pelodictyon group</taxon>
        <taxon>Chlorobium</taxon>
    </lineage>
</organism>
<accession>Q3AT11</accession>
<proteinExistence type="predicted"/>
<dbReference type="InterPro" id="IPR000073">
    <property type="entry name" value="AB_hydrolase_1"/>
</dbReference>
<dbReference type="EMBL" id="CP000108">
    <property type="protein sequence ID" value="ABB27864.1"/>
    <property type="molecule type" value="Genomic_DNA"/>
</dbReference>
<dbReference type="Gene3D" id="3.40.50.1820">
    <property type="entry name" value="alpha/beta hydrolase"/>
    <property type="match status" value="1"/>
</dbReference>
<sequence length="291" mass="32641">MSYFASTRCRLYYEDSAEGDPSALSKPTIFFVNGWAISSRYWKPLVSILSDRYRCIIYDQSGTGQTLIKGYNPTFTIQGFTDEASELLEHLELHHSRNVHIVGHSMGGMVATDLCMRYPDALVSSTIIACGIFEETPFTSVGLMMLGGLIDVSMNLRSIFLMEPFRSMFINRAVAKAISKEYQDVIIDDFTKSDHAATNAVGKFSIDRNVLRTYTRHVLAIQAPLLCSVGMADQTIPPEGTLTLYEKRKAKSELQTSLARFEDLGHLPMLEATELFAQVLDKHFQQAQQLL</sequence>
<dbReference type="STRING" id="340177.Cag_0591"/>
<dbReference type="HOGENOM" id="CLU_020336_13_9_10"/>
<dbReference type="eggNOG" id="COG2267">
    <property type="taxonomic scope" value="Bacteria"/>
</dbReference>
<evidence type="ECO:0000259" key="1">
    <source>
        <dbReference type="Pfam" id="PF12697"/>
    </source>
</evidence>
<dbReference type="Pfam" id="PF12697">
    <property type="entry name" value="Abhydrolase_6"/>
    <property type="match status" value="1"/>
</dbReference>
<dbReference type="PRINTS" id="PR00111">
    <property type="entry name" value="ABHYDROLASE"/>
</dbReference>
<dbReference type="InterPro" id="IPR050266">
    <property type="entry name" value="AB_hydrolase_sf"/>
</dbReference>
<evidence type="ECO:0000313" key="2">
    <source>
        <dbReference type="EMBL" id="ABB27864.1"/>
    </source>
</evidence>
<dbReference type="OrthoDB" id="2247630at2"/>
<gene>
    <name evidence="2" type="ordered locus">Cag_0591</name>
</gene>
<dbReference type="AlphaFoldDB" id="Q3AT11"/>